<dbReference type="InterPro" id="IPR013594">
    <property type="entry name" value="Dynein_heavy_tail"/>
</dbReference>
<protein>
    <recommendedName>
        <fullName evidence="2">Dynein heavy chain tail domain-containing protein</fullName>
    </recommendedName>
</protein>
<dbReference type="GO" id="GO:0051959">
    <property type="term" value="F:dynein light intermediate chain binding"/>
    <property type="evidence" value="ECO:0007669"/>
    <property type="project" value="InterPro"/>
</dbReference>
<dbReference type="InterPro" id="IPR026983">
    <property type="entry name" value="DHC"/>
</dbReference>
<feature type="coiled-coil region" evidence="1">
    <location>
        <begin position="639"/>
        <end position="666"/>
    </location>
</feature>
<reference evidence="3" key="2">
    <citation type="submission" date="2025-08" db="UniProtKB">
        <authorList>
            <consortium name="Ensembl"/>
        </authorList>
    </citation>
    <scope>IDENTIFICATION</scope>
</reference>
<dbReference type="GeneTree" id="ENSGT00940000154642"/>
<name>A0A8C4RIH8_ERPCA</name>
<feature type="coiled-coil region" evidence="1">
    <location>
        <begin position="347"/>
        <end position="374"/>
    </location>
</feature>
<sequence>NLKQPILSQSSYPIKDKLLASSYKWYGQIQFAIHCLEGEIKVYVPEFNVNGEITYIASNQALTEILKQSMRKWQSQIASITEEQKKTKPEEFGLLEEIQFWHEWSIALRVLDEQLNGFAVKKIIDVLMLVDPATVQKFNLSWDMLKKYQMNAADNFKFLVILKHPFKNIDSGSGFFGIHDIIPQIMNRLKIIWIISNHYNDHERMMSIMMRIEGKLLNSVARVTDIHALFKQNRKTAMTILLQGKCILDGWKASYLKVCGEIENAHRYSLWTFDRQQLFERTDYMALICLDLHNILQTHEQLYSTFNASLRKLIGKPKRLNELSLWIERLIKPIEELNFDPFKLQEKNSWEKVMEKFENEVKEIEAEVIEFLDLSFKSAHSTEAAFDMLLNFKYNHSRPAVRSQLRKKHNEILVKYAQEIDTISNMFEQNRDNPFLSKNNPPVAGSIVWEKSLFRHLKHTIFRLMEDKEIMNTDQGKEVRSMYIQVGIQMRQYEVTQYLKWHETAEQFIPSLLTQTLLLKYKTSKTELDIKNIQYTINFSPEVKEIILEAKYMDLLGFSVPQLVRHVALQENKFHRYVCSIFGTLRRFHSLMNLINDVECYLLDGHVQDLQSVLQYGCKRLNWFSLGISNYIDRCMKAIAKFKRLLNQVKKNAQDIENKLLIIESANLFEYPVPQNNTSLFGIEDFFNYMKEERAKEVAYLYRKYKAISPLLIKIESLVLNTDSGKAPKMEKYYTHWEYKVYNALTTMIVKNIHSFSANLMEKGPLFQVETSVSPSDITLHPNALEIYDLTMQCFTDCLDTSKFFIRWMRGTCIMCPPQKVKGEDKTFVFSFFNDIAQVPQIKEQAVILSQNIHHVLTSITKQVNKWKKYMHRCKFDNDLYVKKSVADLLSHLAYNDKMQLYSNIIQEVDHLPLMNMVLCVQLNMETAVQTFREKAKECIQVLGKQLIISVMEDLHKLEAKLQVFNECHLSST</sequence>
<evidence type="ECO:0000313" key="3">
    <source>
        <dbReference type="Ensembl" id="ENSECRP00000002195.1"/>
    </source>
</evidence>
<accession>A0A8C4RIH8</accession>
<dbReference type="PANTHER" id="PTHR22878:SF63">
    <property type="entry name" value="DYNEIN AXONEMAL HEAVY CHAIN 10"/>
    <property type="match status" value="1"/>
</dbReference>
<feature type="domain" description="Dynein heavy chain tail" evidence="2">
    <location>
        <begin position="66"/>
        <end position="631"/>
    </location>
</feature>
<dbReference type="Ensembl" id="ENSECRT00000002223.1">
    <property type="protein sequence ID" value="ENSECRP00000002195.1"/>
    <property type="gene ID" value="ENSECRG00000001504.1"/>
</dbReference>
<evidence type="ECO:0000259" key="2">
    <source>
        <dbReference type="Pfam" id="PF08385"/>
    </source>
</evidence>
<organism evidence="3 4">
    <name type="scientific">Erpetoichthys calabaricus</name>
    <name type="common">Rope fish</name>
    <name type="synonym">Calamoichthys calabaricus</name>
    <dbReference type="NCBI Taxonomy" id="27687"/>
    <lineage>
        <taxon>Eukaryota</taxon>
        <taxon>Metazoa</taxon>
        <taxon>Chordata</taxon>
        <taxon>Craniata</taxon>
        <taxon>Vertebrata</taxon>
        <taxon>Euteleostomi</taxon>
        <taxon>Actinopterygii</taxon>
        <taxon>Polypteriformes</taxon>
        <taxon>Polypteridae</taxon>
        <taxon>Erpetoichthys</taxon>
    </lineage>
</organism>
<evidence type="ECO:0000256" key="1">
    <source>
        <dbReference type="SAM" id="Coils"/>
    </source>
</evidence>
<dbReference type="Pfam" id="PF08385">
    <property type="entry name" value="DHC_N1"/>
    <property type="match status" value="1"/>
</dbReference>
<keyword evidence="1" id="KW-0175">Coiled coil</keyword>
<reference evidence="3" key="3">
    <citation type="submission" date="2025-09" db="UniProtKB">
        <authorList>
            <consortium name="Ensembl"/>
        </authorList>
    </citation>
    <scope>IDENTIFICATION</scope>
</reference>
<keyword evidence="4" id="KW-1185">Reference proteome</keyword>
<reference evidence="3" key="1">
    <citation type="submission" date="2021-06" db="EMBL/GenBank/DDBJ databases">
        <authorList>
            <consortium name="Wellcome Sanger Institute Data Sharing"/>
        </authorList>
    </citation>
    <scope>NUCLEOTIDE SEQUENCE [LARGE SCALE GENOMIC DNA]</scope>
</reference>
<dbReference type="GO" id="GO:0030286">
    <property type="term" value="C:dynein complex"/>
    <property type="evidence" value="ECO:0007669"/>
    <property type="project" value="InterPro"/>
</dbReference>
<dbReference type="GO" id="GO:0045505">
    <property type="term" value="F:dynein intermediate chain binding"/>
    <property type="evidence" value="ECO:0007669"/>
    <property type="project" value="InterPro"/>
</dbReference>
<proteinExistence type="predicted"/>
<dbReference type="GO" id="GO:0007018">
    <property type="term" value="P:microtubule-based movement"/>
    <property type="evidence" value="ECO:0007669"/>
    <property type="project" value="InterPro"/>
</dbReference>
<dbReference type="AlphaFoldDB" id="A0A8C4RIH8"/>
<evidence type="ECO:0000313" key="4">
    <source>
        <dbReference type="Proteomes" id="UP000694620"/>
    </source>
</evidence>
<dbReference type="Proteomes" id="UP000694620">
    <property type="component" value="Chromosome 1"/>
</dbReference>
<dbReference type="PANTHER" id="PTHR22878">
    <property type="entry name" value="DYNEIN HEAVY CHAIN 6, AXONEMAL-LIKE-RELATED"/>
    <property type="match status" value="1"/>
</dbReference>